<protein>
    <submittedName>
        <fullName evidence="1">Uncharacterized protein</fullName>
    </submittedName>
</protein>
<name>A0A0B9H2I9_9GAMM</name>
<organism evidence="1 2">
    <name type="scientific">Photobacterium gaetbulicola</name>
    <dbReference type="NCBI Taxonomy" id="1295392"/>
    <lineage>
        <taxon>Bacteria</taxon>
        <taxon>Pseudomonadati</taxon>
        <taxon>Pseudomonadota</taxon>
        <taxon>Gammaproteobacteria</taxon>
        <taxon>Vibrionales</taxon>
        <taxon>Vibrionaceae</taxon>
        <taxon>Photobacterium</taxon>
    </lineage>
</organism>
<comment type="caution">
    <text evidence="1">The sequence shown here is derived from an EMBL/GenBank/DDBJ whole genome shotgun (WGS) entry which is preliminary data.</text>
</comment>
<sequence length="134" mass="15096">MSLVKDFPPALKEMFHPAMYQAVNVEKCFSVGRGGIAGRLYGHLLSSGEMIDSQDYGVRVTANRLSRQCIYIESSMPLPLTACYQLYLQPVGRLEGYLQHDQVSVNKKHPSHSSYIFVTDSWLSEQQIRSIALV</sequence>
<gene>
    <name evidence="1" type="ORF">RJ45_02665</name>
</gene>
<dbReference type="EMBL" id="JWLZ01000023">
    <property type="protein sequence ID" value="KHT65141.1"/>
    <property type="molecule type" value="Genomic_DNA"/>
</dbReference>
<dbReference type="RefSeq" id="WP_039457631.1">
    <property type="nucleotide sequence ID" value="NZ_JWLZ01000023.1"/>
</dbReference>
<reference evidence="1 2" key="1">
    <citation type="submission" date="2014-12" db="EMBL/GenBank/DDBJ databases">
        <title>Genome sequencing of Photobacterium gaetbulicola AD005a.</title>
        <authorList>
            <person name="Adrian T.G.S."/>
            <person name="Chan K.G."/>
        </authorList>
    </citation>
    <scope>NUCLEOTIDE SEQUENCE [LARGE SCALE GENOMIC DNA]</scope>
    <source>
        <strain evidence="1 2">AD005a</strain>
    </source>
</reference>
<dbReference type="Proteomes" id="UP000031278">
    <property type="component" value="Unassembled WGS sequence"/>
</dbReference>
<dbReference type="AlphaFoldDB" id="A0A0B9H2I9"/>
<evidence type="ECO:0000313" key="1">
    <source>
        <dbReference type="EMBL" id="KHT65141.1"/>
    </source>
</evidence>
<proteinExistence type="predicted"/>
<evidence type="ECO:0000313" key="2">
    <source>
        <dbReference type="Proteomes" id="UP000031278"/>
    </source>
</evidence>
<accession>A0A0B9H2I9</accession>